<gene>
    <name evidence="1" type="ORF">Xsto_02634</name>
</gene>
<name>A0A2D0KMW7_9GAMM</name>
<keyword evidence="2" id="KW-1185">Reference proteome</keyword>
<reference evidence="1 2" key="1">
    <citation type="journal article" date="2017" name="Nat. Microbiol.">
        <title>Natural product diversity associated with the nematode symbionts Photorhabdus and Xenorhabdus.</title>
        <authorList>
            <person name="Tobias N.J."/>
            <person name="Wolff H."/>
            <person name="Djahanschiri B."/>
            <person name="Grundmann F."/>
            <person name="Kronenwerth M."/>
            <person name="Shi Y.M."/>
            <person name="Simonyi S."/>
            <person name="Grun P."/>
            <person name="Shapiro-Ilan D."/>
            <person name="Pidot S.J."/>
            <person name="Stinear T.P."/>
            <person name="Ebersberger I."/>
            <person name="Bode H.B."/>
        </authorList>
    </citation>
    <scope>NUCLEOTIDE SEQUENCE [LARGE SCALE GENOMIC DNA]</scope>
    <source>
        <strain evidence="1 2">DSM 17904</strain>
    </source>
</reference>
<accession>A0A2D0KMW7</accession>
<dbReference type="AlphaFoldDB" id="A0A2D0KMW7"/>
<protein>
    <submittedName>
        <fullName evidence="1">Uncharacterized protein</fullName>
    </submittedName>
</protein>
<dbReference type="Proteomes" id="UP000222366">
    <property type="component" value="Unassembled WGS sequence"/>
</dbReference>
<evidence type="ECO:0000313" key="1">
    <source>
        <dbReference type="EMBL" id="PHM64752.1"/>
    </source>
</evidence>
<dbReference type="EMBL" id="NJAJ01000024">
    <property type="protein sequence ID" value="PHM64752.1"/>
    <property type="molecule type" value="Genomic_DNA"/>
</dbReference>
<comment type="caution">
    <text evidence="1">The sequence shown here is derived from an EMBL/GenBank/DDBJ whole genome shotgun (WGS) entry which is preliminary data.</text>
</comment>
<organism evidence="1 2">
    <name type="scientific">Xenorhabdus stockiae</name>
    <dbReference type="NCBI Taxonomy" id="351614"/>
    <lineage>
        <taxon>Bacteria</taxon>
        <taxon>Pseudomonadati</taxon>
        <taxon>Pseudomonadota</taxon>
        <taxon>Gammaproteobacteria</taxon>
        <taxon>Enterobacterales</taxon>
        <taxon>Morganellaceae</taxon>
        <taxon>Xenorhabdus</taxon>
    </lineage>
</organism>
<proteinExistence type="predicted"/>
<evidence type="ECO:0000313" key="2">
    <source>
        <dbReference type="Proteomes" id="UP000222366"/>
    </source>
</evidence>
<dbReference type="RefSeq" id="WP_099125325.1">
    <property type="nucleotide sequence ID" value="NZ_CAWNRH010000098.1"/>
</dbReference>
<sequence>MFDSNYLAAPIIAGYDHNKLYNQGKTEFCVEIPYYEYAQSGDKIIFYVNGIPTQYQYVLNSVEDLGTPCIYQLPFGIFLPVDTPCRFSYTVQSQGNSKLRPSNDLIVTYTGKSEPSLFGACTVYSSFGINDDNNIIEPYSLDCGGENGRNAVTCHTISNYKKNPEGAGLYIVINGENYTPGKVPIGSQVELFATLVSECYQMGLGVPFSIGKKVMKPDASNPDLGRVVFPIPHDYVVGYKNQYGCQDVNGYEFGYGTINFSYTVNDHYESDPWKGRIFTCGTDPSLGIQTLTSCTKVQPCYNCPE</sequence>